<evidence type="ECO:0000259" key="1">
    <source>
        <dbReference type="Pfam" id="PF08887"/>
    </source>
</evidence>
<dbReference type="Pfam" id="PF08887">
    <property type="entry name" value="GAD-like"/>
    <property type="match status" value="1"/>
</dbReference>
<keyword evidence="4" id="KW-1185">Reference proteome</keyword>
<evidence type="ECO:0000313" key="4">
    <source>
        <dbReference type="Proteomes" id="UP001315686"/>
    </source>
</evidence>
<dbReference type="Pfam" id="PF08906">
    <property type="entry name" value="T6SS_Tdi1_C"/>
    <property type="match status" value="1"/>
</dbReference>
<sequence>MTIAQDFDYFDEKYDKPSQQVTVPEDTLETLAAHLPPVLIEYYQRYGFSTFLGGYFQLVNPITYAPTLRKWIKDTPLMEEDEYFVISMTCMGNMNVWGKKFGRRFVTSTWQDGILLNSFTDEKKIAAGKGNISAEDLMFEVRYKESTITTRFFKEAMATHGAPGIDQMFGLTPALPLGGTLAAENLGLVSAPEYLSMLADLAPKPILTTADLAKRAFGPT</sequence>
<comment type="caution">
    <text evidence="3">The sequence shown here is derived from an EMBL/GenBank/DDBJ whole genome shotgun (WGS) entry which is preliminary data.</text>
</comment>
<feature type="domain" description="T6SS immunity protein Tdi1 C-terminal" evidence="2">
    <location>
        <begin position="149"/>
        <end position="201"/>
    </location>
</feature>
<accession>A0AAP2CLU3</accession>
<dbReference type="Proteomes" id="UP001315686">
    <property type="component" value="Unassembled WGS sequence"/>
</dbReference>
<name>A0AAP2CLU3_9RHOB</name>
<evidence type="ECO:0000259" key="2">
    <source>
        <dbReference type="Pfam" id="PF08906"/>
    </source>
</evidence>
<reference evidence="3 4" key="1">
    <citation type="journal article" date="2021" name="Arch. Microbiol.">
        <title>Harenicola maris gen. nov., sp. nov. isolated from the Sea of Japan shallow sediments.</title>
        <authorList>
            <person name="Romanenko L.A."/>
            <person name="Kurilenko V.V."/>
            <person name="Chernysheva N.Y."/>
            <person name="Tekutyeva L.A."/>
            <person name="Velansky P.V."/>
            <person name="Svetashev V.I."/>
            <person name="Isaeva M.P."/>
        </authorList>
    </citation>
    <scope>NUCLEOTIDE SEQUENCE [LARGE SCALE GENOMIC DNA]</scope>
    <source>
        <strain evidence="3 4">KMM 3653</strain>
    </source>
</reference>
<dbReference type="RefSeq" id="WP_327792109.1">
    <property type="nucleotide sequence ID" value="NZ_JADQAZ010000001.1"/>
</dbReference>
<dbReference type="InterPro" id="IPR014983">
    <property type="entry name" value="GAD-rel"/>
</dbReference>
<dbReference type="EMBL" id="JADQAZ010000001">
    <property type="protein sequence ID" value="MBT0955890.1"/>
    <property type="molecule type" value="Genomic_DNA"/>
</dbReference>
<evidence type="ECO:0000313" key="3">
    <source>
        <dbReference type="EMBL" id="MBT0955890.1"/>
    </source>
</evidence>
<proteinExistence type="predicted"/>
<organism evidence="3 4">
    <name type="scientific">Harenicola maris</name>
    <dbReference type="NCBI Taxonomy" id="2841044"/>
    <lineage>
        <taxon>Bacteria</taxon>
        <taxon>Pseudomonadati</taxon>
        <taxon>Pseudomonadota</taxon>
        <taxon>Alphaproteobacteria</taxon>
        <taxon>Rhodobacterales</taxon>
        <taxon>Paracoccaceae</taxon>
        <taxon>Harenicola</taxon>
    </lineage>
</organism>
<protein>
    <submittedName>
        <fullName evidence="3">DUF1851 domain-containing protein</fullName>
    </submittedName>
</protein>
<feature type="domain" description="GAD-related" evidence="1">
    <location>
        <begin position="7"/>
        <end position="104"/>
    </location>
</feature>
<dbReference type="AlphaFoldDB" id="A0AAP2CLU3"/>
<dbReference type="InterPro" id="IPR015002">
    <property type="entry name" value="T6SS_Tdi1_C"/>
</dbReference>
<gene>
    <name evidence="3" type="ORF">IV417_00705</name>
</gene>